<protein>
    <submittedName>
        <fullName evidence="1">Uncharacterized protein</fullName>
    </submittedName>
</protein>
<dbReference type="RefSeq" id="WP_064596391.1">
    <property type="nucleotide sequence ID" value="NZ_JBDJAE010000003.1"/>
</dbReference>
<evidence type="ECO:0000313" key="1">
    <source>
        <dbReference type="EMBL" id="OAT77720.1"/>
    </source>
</evidence>
<dbReference type="OrthoDB" id="6577511at2"/>
<sequence length="159" mass="17245">MATTSCFIHSLLTLPVCDQTDFTVLARHCEHLADALLECTDPLLRLALCERLNTSLSLLRPTLLEPVPAHLAESLTTDSMAPENPEPATIGFAPDSEQLCDYALALSQLLACHTLPPGCTQPLRGLLNDVVSQFASLLCAPRWRNTPQGRAWIDTPGSV</sequence>
<evidence type="ECO:0000313" key="2">
    <source>
        <dbReference type="Proteomes" id="UP000078225"/>
    </source>
</evidence>
<dbReference type="Proteomes" id="UP000078225">
    <property type="component" value="Unassembled WGS sequence"/>
</dbReference>
<reference evidence="2" key="1">
    <citation type="submission" date="2016-05" db="EMBL/GenBank/DDBJ databases">
        <authorList>
            <person name="Behera P."/>
            <person name="Vaishampayan P."/>
            <person name="Singh N."/>
            <person name="Raina V."/>
            <person name="Suar M."/>
            <person name="Pattnaik A."/>
            <person name="Rastogi G."/>
        </authorList>
    </citation>
    <scope>NUCLEOTIDE SEQUENCE [LARGE SCALE GENOMIC DNA]</scope>
    <source>
        <strain evidence="2">MP23</strain>
    </source>
</reference>
<gene>
    <name evidence="1" type="ORF">A9B99_20140</name>
</gene>
<name>A0A1B7L611_9ENTR</name>
<proteinExistence type="predicted"/>
<dbReference type="AlphaFoldDB" id="A0A1B7L611"/>
<keyword evidence="2" id="KW-1185">Reference proteome</keyword>
<organism evidence="1 2">
    <name type="scientific">Mangrovibacter phragmitis</name>
    <dbReference type="NCBI Taxonomy" id="1691903"/>
    <lineage>
        <taxon>Bacteria</taxon>
        <taxon>Pseudomonadati</taxon>
        <taxon>Pseudomonadota</taxon>
        <taxon>Gammaproteobacteria</taxon>
        <taxon>Enterobacterales</taxon>
        <taxon>Enterobacteriaceae</taxon>
        <taxon>Mangrovibacter</taxon>
    </lineage>
</organism>
<accession>A0A1B7L611</accession>
<dbReference type="EMBL" id="LYRP01000005">
    <property type="protein sequence ID" value="OAT77720.1"/>
    <property type="molecule type" value="Genomic_DNA"/>
</dbReference>
<comment type="caution">
    <text evidence="1">The sequence shown here is derived from an EMBL/GenBank/DDBJ whole genome shotgun (WGS) entry which is preliminary data.</text>
</comment>